<keyword evidence="1 6" id="KW-0597">Phosphoprotein</keyword>
<evidence type="ECO:0000259" key="8">
    <source>
        <dbReference type="PROSITE" id="PS50110"/>
    </source>
</evidence>
<dbReference type="SUPFAM" id="SSF46894">
    <property type="entry name" value="C-terminal effector domain of the bipartite response regulators"/>
    <property type="match status" value="1"/>
</dbReference>
<evidence type="ECO:0000259" key="9">
    <source>
        <dbReference type="PROSITE" id="PS51755"/>
    </source>
</evidence>
<dbReference type="SMART" id="SM00448">
    <property type="entry name" value="REC"/>
    <property type="match status" value="1"/>
</dbReference>
<keyword evidence="5" id="KW-0804">Transcription</keyword>
<dbReference type="PROSITE" id="PS51755">
    <property type="entry name" value="OMPR_PHOB"/>
    <property type="match status" value="1"/>
</dbReference>
<gene>
    <name evidence="10" type="ORF">ACFSM5_18215</name>
</gene>
<dbReference type="Pfam" id="PF00072">
    <property type="entry name" value="Response_reg"/>
    <property type="match status" value="1"/>
</dbReference>
<evidence type="ECO:0000256" key="1">
    <source>
        <dbReference type="ARBA" id="ARBA00022553"/>
    </source>
</evidence>
<feature type="domain" description="Response regulatory" evidence="8">
    <location>
        <begin position="6"/>
        <end position="120"/>
    </location>
</feature>
<evidence type="ECO:0000313" key="10">
    <source>
        <dbReference type="EMBL" id="MFD2264847.1"/>
    </source>
</evidence>
<keyword evidence="4 7" id="KW-0238">DNA-binding</keyword>
<dbReference type="InterPro" id="IPR001789">
    <property type="entry name" value="Sig_transdc_resp-reg_receiver"/>
</dbReference>
<evidence type="ECO:0000313" key="11">
    <source>
        <dbReference type="Proteomes" id="UP001597295"/>
    </source>
</evidence>
<feature type="modified residue" description="4-aspartylphosphate" evidence="6">
    <location>
        <position position="55"/>
    </location>
</feature>
<dbReference type="Gene3D" id="6.10.250.690">
    <property type="match status" value="1"/>
</dbReference>
<proteinExistence type="predicted"/>
<dbReference type="PANTHER" id="PTHR48111:SF4">
    <property type="entry name" value="DNA-BINDING DUAL TRANSCRIPTIONAL REGULATOR OMPR"/>
    <property type="match status" value="1"/>
</dbReference>
<evidence type="ECO:0000256" key="7">
    <source>
        <dbReference type="PROSITE-ProRule" id="PRU01091"/>
    </source>
</evidence>
<keyword evidence="3" id="KW-0805">Transcription regulation</keyword>
<dbReference type="InterPro" id="IPR001867">
    <property type="entry name" value="OmpR/PhoB-type_DNA-bd"/>
</dbReference>
<dbReference type="PROSITE" id="PS50110">
    <property type="entry name" value="RESPONSE_REGULATORY"/>
    <property type="match status" value="1"/>
</dbReference>
<dbReference type="Gene3D" id="1.10.10.10">
    <property type="entry name" value="Winged helix-like DNA-binding domain superfamily/Winged helix DNA-binding domain"/>
    <property type="match status" value="1"/>
</dbReference>
<name>A0ABW5DVC0_9PROT</name>
<dbReference type="Proteomes" id="UP001597295">
    <property type="component" value="Unassembled WGS sequence"/>
</dbReference>
<comment type="caution">
    <text evidence="10">The sequence shown here is derived from an EMBL/GenBank/DDBJ whole genome shotgun (WGS) entry which is preliminary data.</text>
</comment>
<dbReference type="EMBL" id="JBHUIP010000014">
    <property type="protein sequence ID" value="MFD2264847.1"/>
    <property type="molecule type" value="Genomic_DNA"/>
</dbReference>
<evidence type="ECO:0000256" key="3">
    <source>
        <dbReference type="ARBA" id="ARBA00023015"/>
    </source>
</evidence>
<dbReference type="InterPro" id="IPR039420">
    <property type="entry name" value="WalR-like"/>
</dbReference>
<keyword evidence="11" id="KW-1185">Reference proteome</keyword>
<dbReference type="InterPro" id="IPR016032">
    <property type="entry name" value="Sig_transdc_resp-reg_C-effctor"/>
</dbReference>
<evidence type="ECO:0000256" key="4">
    <source>
        <dbReference type="ARBA" id="ARBA00023125"/>
    </source>
</evidence>
<organism evidence="10 11">
    <name type="scientific">Lacibacterium aquatile</name>
    <dbReference type="NCBI Taxonomy" id="1168082"/>
    <lineage>
        <taxon>Bacteria</taxon>
        <taxon>Pseudomonadati</taxon>
        <taxon>Pseudomonadota</taxon>
        <taxon>Alphaproteobacteria</taxon>
        <taxon>Rhodospirillales</taxon>
        <taxon>Rhodospirillaceae</taxon>
    </lineage>
</organism>
<keyword evidence="2" id="KW-0902">Two-component regulatory system</keyword>
<protein>
    <submittedName>
        <fullName evidence="10">Response regulator</fullName>
    </submittedName>
</protein>
<accession>A0ABW5DVC0</accession>
<feature type="DNA-binding region" description="OmpR/PhoB-type" evidence="7">
    <location>
        <begin position="135"/>
        <end position="235"/>
    </location>
</feature>
<feature type="domain" description="OmpR/PhoB-type" evidence="9">
    <location>
        <begin position="135"/>
        <end position="235"/>
    </location>
</feature>
<evidence type="ECO:0000256" key="5">
    <source>
        <dbReference type="ARBA" id="ARBA00023163"/>
    </source>
</evidence>
<dbReference type="SUPFAM" id="SSF52172">
    <property type="entry name" value="CheY-like"/>
    <property type="match status" value="1"/>
</dbReference>
<dbReference type="CDD" id="cd17574">
    <property type="entry name" value="REC_OmpR"/>
    <property type="match status" value="1"/>
</dbReference>
<dbReference type="InterPro" id="IPR011006">
    <property type="entry name" value="CheY-like_superfamily"/>
</dbReference>
<dbReference type="SMART" id="SM00862">
    <property type="entry name" value="Trans_reg_C"/>
    <property type="match status" value="1"/>
</dbReference>
<dbReference type="RefSeq" id="WP_379877982.1">
    <property type="nucleotide sequence ID" value="NZ_JBHUIP010000014.1"/>
</dbReference>
<dbReference type="Gene3D" id="3.40.50.2300">
    <property type="match status" value="1"/>
</dbReference>
<dbReference type="InterPro" id="IPR036388">
    <property type="entry name" value="WH-like_DNA-bd_sf"/>
</dbReference>
<evidence type="ECO:0000256" key="6">
    <source>
        <dbReference type="PROSITE-ProRule" id="PRU00169"/>
    </source>
</evidence>
<evidence type="ECO:0000256" key="2">
    <source>
        <dbReference type="ARBA" id="ARBA00023012"/>
    </source>
</evidence>
<sequence>MEKARHLLVVDDDRDIQELLHDFLVRHGFRVSRAADGREMRRVLAQWPIDGVILDLMLPGEDGMSLCRYLRAQSSQLPIIMLTAVADEADRVIGLELGADDYLVKPFSPRELLARIRAIFRRSGGGGGNPEASRNEIWTFAGWRLDLGQRELRAPDGVLVHLSTGEYQILKQLLERPQRVIPREEMLDHYKGDSSVPFDRSIDIQISRLRRKLDVTGRESNLIKTVRGVGYQFTAAVVREE</sequence>
<reference evidence="11" key="1">
    <citation type="journal article" date="2019" name="Int. J. Syst. Evol. Microbiol.">
        <title>The Global Catalogue of Microorganisms (GCM) 10K type strain sequencing project: providing services to taxonomists for standard genome sequencing and annotation.</title>
        <authorList>
            <consortium name="The Broad Institute Genomics Platform"/>
            <consortium name="The Broad Institute Genome Sequencing Center for Infectious Disease"/>
            <person name="Wu L."/>
            <person name="Ma J."/>
        </authorList>
    </citation>
    <scope>NUCLEOTIDE SEQUENCE [LARGE SCALE GENOMIC DNA]</scope>
    <source>
        <strain evidence="11">CGMCC 1.19062</strain>
    </source>
</reference>
<dbReference type="CDD" id="cd00383">
    <property type="entry name" value="trans_reg_C"/>
    <property type="match status" value="1"/>
</dbReference>
<dbReference type="Pfam" id="PF00486">
    <property type="entry name" value="Trans_reg_C"/>
    <property type="match status" value="1"/>
</dbReference>
<dbReference type="PANTHER" id="PTHR48111">
    <property type="entry name" value="REGULATOR OF RPOS"/>
    <property type="match status" value="1"/>
</dbReference>